<dbReference type="Gene3D" id="1.10.10.10">
    <property type="entry name" value="Winged helix-like DNA-binding domain superfamily/Winged helix DNA-binding domain"/>
    <property type="match status" value="1"/>
</dbReference>
<evidence type="ECO:0000313" key="2">
    <source>
        <dbReference type="EMBL" id="KTG10885.1"/>
    </source>
</evidence>
<name>A0A0W1RBV2_9EURY</name>
<dbReference type="GO" id="GO:0046914">
    <property type="term" value="F:transition metal ion binding"/>
    <property type="evidence" value="ECO:0007669"/>
    <property type="project" value="InterPro"/>
</dbReference>
<dbReference type="InterPro" id="IPR036388">
    <property type="entry name" value="WH-like_DNA-bd_sf"/>
</dbReference>
<feature type="domain" description="HTH dtxR-type" evidence="1">
    <location>
        <begin position="6"/>
        <end position="59"/>
    </location>
</feature>
<reference evidence="2 3" key="1">
    <citation type="submission" date="2015-12" db="EMBL/GenBank/DDBJ databases">
        <title>Haloprofundus marisrubri gen. nov., sp. nov., an extremely halophilic archaeon isolated from the Discovery deep brine-seawater interface in the Red Sea.</title>
        <authorList>
            <person name="Zhang G."/>
            <person name="Stingl U."/>
            <person name="Rashid M."/>
        </authorList>
    </citation>
    <scope>NUCLEOTIDE SEQUENCE [LARGE SCALE GENOMIC DNA]</scope>
    <source>
        <strain evidence="2 3">SB9</strain>
    </source>
</reference>
<dbReference type="SUPFAM" id="SSF46785">
    <property type="entry name" value="Winged helix' DNA-binding domain"/>
    <property type="match status" value="1"/>
</dbReference>
<evidence type="ECO:0000313" key="3">
    <source>
        <dbReference type="Proteomes" id="UP000054387"/>
    </source>
</evidence>
<evidence type="ECO:0000259" key="1">
    <source>
        <dbReference type="Pfam" id="PF01325"/>
    </source>
</evidence>
<keyword evidence="3" id="KW-1185">Reference proteome</keyword>
<dbReference type="InterPro" id="IPR022689">
    <property type="entry name" value="Iron_dep_repressor"/>
</dbReference>
<protein>
    <submittedName>
        <fullName evidence="2">Iron-dependent repressor</fullName>
    </submittedName>
</protein>
<dbReference type="Pfam" id="PF01325">
    <property type="entry name" value="Fe_dep_repress"/>
    <property type="match status" value="1"/>
</dbReference>
<dbReference type="EMBL" id="LOPU01000016">
    <property type="protein sequence ID" value="KTG10885.1"/>
    <property type="molecule type" value="Genomic_DNA"/>
</dbReference>
<organism evidence="2 3">
    <name type="scientific">Haloprofundus marisrubri</name>
    <dbReference type="NCBI Taxonomy" id="1514971"/>
    <lineage>
        <taxon>Archaea</taxon>
        <taxon>Methanobacteriati</taxon>
        <taxon>Methanobacteriota</taxon>
        <taxon>Stenosarchaea group</taxon>
        <taxon>Halobacteria</taxon>
        <taxon>Halobacteriales</taxon>
        <taxon>Haloferacaceae</taxon>
        <taxon>Haloprofundus</taxon>
    </lineage>
</organism>
<dbReference type="RefSeq" id="WP_058580683.1">
    <property type="nucleotide sequence ID" value="NZ_LOPU01000016.1"/>
</dbReference>
<dbReference type="InterPro" id="IPR022687">
    <property type="entry name" value="HTH_DTXR"/>
</dbReference>
<dbReference type="AlphaFoldDB" id="A0A0W1RBV2"/>
<dbReference type="OrthoDB" id="266552at2157"/>
<sequence length="124" mass="13774">MSGVVQYLLGLYIAEHRESAPVSPGIVAEMVGRSPATVIEAFRQFEADGLLVYEPYDGATLTDAGRQRAEELHSTYVTLSWFFRSVLDLDEYETEAMEMAGVVSPDVAARLATTLPFEDERPRE</sequence>
<dbReference type="InterPro" id="IPR050536">
    <property type="entry name" value="DtxR_MntR_Metal-Reg"/>
</dbReference>
<proteinExistence type="predicted"/>
<dbReference type="SMART" id="SM00529">
    <property type="entry name" value="HTH_DTXR"/>
    <property type="match status" value="1"/>
</dbReference>
<dbReference type="PANTHER" id="PTHR33238:SF7">
    <property type="entry name" value="IRON-DEPENDENT TRANSCRIPTIONAL REGULATOR"/>
    <property type="match status" value="1"/>
</dbReference>
<dbReference type="PANTHER" id="PTHR33238">
    <property type="entry name" value="IRON (METAL) DEPENDENT REPRESSOR, DTXR FAMILY"/>
    <property type="match status" value="1"/>
</dbReference>
<comment type="caution">
    <text evidence="2">The sequence shown here is derived from an EMBL/GenBank/DDBJ whole genome shotgun (WGS) entry which is preliminary data.</text>
</comment>
<dbReference type="GO" id="GO:0003677">
    <property type="term" value="F:DNA binding"/>
    <property type="evidence" value="ECO:0007669"/>
    <property type="project" value="InterPro"/>
</dbReference>
<dbReference type="GO" id="GO:0003700">
    <property type="term" value="F:DNA-binding transcription factor activity"/>
    <property type="evidence" value="ECO:0007669"/>
    <property type="project" value="InterPro"/>
</dbReference>
<dbReference type="Proteomes" id="UP000054387">
    <property type="component" value="Unassembled WGS sequence"/>
</dbReference>
<dbReference type="STRING" id="1514971.AUR64_06795"/>
<dbReference type="InterPro" id="IPR036390">
    <property type="entry name" value="WH_DNA-bd_sf"/>
</dbReference>
<gene>
    <name evidence="2" type="ORF">AUR64_06795</name>
</gene>
<accession>A0A0W1RBV2</accession>